<dbReference type="PANTHER" id="PTHR42803:SF3">
    <property type="entry name" value="ACYL-COA DEHYDROGENASE-RELATED"/>
    <property type="match status" value="1"/>
</dbReference>
<dbReference type="Gene3D" id="2.40.110.10">
    <property type="entry name" value="Butyryl-CoA Dehydrogenase, subunit A, domain 2"/>
    <property type="match status" value="1"/>
</dbReference>
<dbReference type="InterPro" id="IPR037069">
    <property type="entry name" value="AcylCoA_DH/ox_N_sf"/>
</dbReference>
<protein>
    <recommendedName>
        <fullName evidence="6">Acyl-CoA dehydrogenase-like protein</fullName>
    </recommendedName>
</protein>
<sequence length="292" mass="31789">MSRTQIASTQRVSRENLEFMLFDWLRLDHLLERKPYADHEPDEIRAMLDVSEQIATTMFLPHNKRNDAEEPTFDGRQVRVHDEVRPALSAFAETGLVGATVDTDQGGLSMPFTAAQACLAHFFAANVSTTTYATLASGVANLILAHGSSTQIAGFVPSLMDGRSLGTMCLSEPHAGSSLSDITTRAVPQPDGSYRITGQKMWIGAAGHELSDNIIHLVLARIAGAPSGIGGISLFIVPKYLDDGGDGPGERNDVAVSEPQDGIPRHRERGTQLRRRQPHAARGNRGRRTDRR</sequence>
<evidence type="ECO:0008006" key="6">
    <source>
        <dbReference type="Google" id="ProtNLM"/>
    </source>
</evidence>
<feature type="domain" description="Acyl-CoA oxidase/dehydrogenase middle" evidence="2">
    <location>
        <begin position="168"/>
        <end position="239"/>
    </location>
</feature>
<dbReference type="PANTHER" id="PTHR42803">
    <property type="entry name" value="ACYL-COA DEHYDROGENASE"/>
    <property type="match status" value="1"/>
</dbReference>
<dbReference type="Pfam" id="PF02770">
    <property type="entry name" value="Acyl-CoA_dh_M"/>
    <property type="match status" value="1"/>
</dbReference>
<keyword evidence="5" id="KW-1185">Reference proteome</keyword>
<evidence type="ECO:0000259" key="2">
    <source>
        <dbReference type="Pfam" id="PF02770"/>
    </source>
</evidence>
<dbReference type="InterPro" id="IPR046373">
    <property type="entry name" value="Acyl-CoA_Oxase/DH_mid-dom_sf"/>
</dbReference>
<dbReference type="InterPro" id="IPR013786">
    <property type="entry name" value="AcylCoA_DH/ox_N"/>
</dbReference>
<evidence type="ECO:0000313" key="4">
    <source>
        <dbReference type="EMBL" id="GAA4483436.1"/>
    </source>
</evidence>
<gene>
    <name evidence="4" type="ORF">GCM10023094_34970</name>
</gene>
<dbReference type="Proteomes" id="UP001501183">
    <property type="component" value="Unassembled WGS sequence"/>
</dbReference>
<dbReference type="InterPro" id="IPR052166">
    <property type="entry name" value="Diverse_Acyl-CoA_DH"/>
</dbReference>
<evidence type="ECO:0000256" key="1">
    <source>
        <dbReference type="SAM" id="MobiDB-lite"/>
    </source>
</evidence>
<evidence type="ECO:0000313" key="5">
    <source>
        <dbReference type="Proteomes" id="UP001501183"/>
    </source>
</evidence>
<dbReference type="Gene3D" id="1.10.540.10">
    <property type="entry name" value="Acyl-CoA dehydrogenase/oxidase, N-terminal domain"/>
    <property type="match status" value="1"/>
</dbReference>
<dbReference type="SUPFAM" id="SSF56645">
    <property type="entry name" value="Acyl-CoA dehydrogenase NM domain-like"/>
    <property type="match status" value="1"/>
</dbReference>
<accession>A0ABP8PB42</accession>
<dbReference type="EMBL" id="BAABFB010000053">
    <property type="protein sequence ID" value="GAA4483436.1"/>
    <property type="molecule type" value="Genomic_DNA"/>
</dbReference>
<dbReference type="Pfam" id="PF02771">
    <property type="entry name" value="Acyl-CoA_dh_N"/>
    <property type="match status" value="1"/>
</dbReference>
<dbReference type="InterPro" id="IPR006091">
    <property type="entry name" value="Acyl-CoA_Oxase/DH_mid-dom"/>
</dbReference>
<feature type="compositionally biased region" description="Basic residues" evidence="1">
    <location>
        <begin position="272"/>
        <end position="292"/>
    </location>
</feature>
<feature type="domain" description="Acyl-CoA dehydrogenase/oxidase N-terminal" evidence="3">
    <location>
        <begin position="42"/>
        <end position="162"/>
    </location>
</feature>
<feature type="region of interest" description="Disordered" evidence="1">
    <location>
        <begin position="246"/>
        <end position="292"/>
    </location>
</feature>
<comment type="caution">
    <text evidence="4">The sequence shown here is derived from an EMBL/GenBank/DDBJ whole genome shotgun (WGS) entry which is preliminary data.</text>
</comment>
<evidence type="ECO:0000259" key="3">
    <source>
        <dbReference type="Pfam" id="PF02771"/>
    </source>
</evidence>
<name>A0ABP8PB42_9NOCA</name>
<reference evidence="5" key="1">
    <citation type="journal article" date="2019" name="Int. J. Syst. Evol. Microbiol.">
        <title>The Global Catalogue of Microorganisms (GCM) 10K type strain sequencing project: providing services to taxonomists for standard genome sequencing and annotation.</title>
        <authorList>
            <consortium name="The Broad Institute Genomics Platform"/>
            <consortium name="The Broad Institute Genome Sequencing Center for Infectious Disease"/>
            <person name="Wu L."/>
            <person name="Ma J."/>
        </authorList>
    </citation>
    <scope>NUCLEOTIDE SEQUENCE [LARGE SCALE GENOMIC DNA]</scope>
    <source>
        <strain evidence="5">JCM 32206</strain>
    </source>
</reference>
<dbReference type="InterPro" id="IPR009100">
    <property type="entry name" value="AcylCoA_DH/oxidase_NM_dom_sf"/>
</dbReference>
<proteinExistence type="predicted"/>
<organism evidence="4 5">
    <name type="scientific">Rhodococcus olei</name>
    <dbReference type="NCBI Taxonomy" id="2161675"/>
    <lineage>
        <taxon>Bacteria</taxon>
        <taxon>Bacillati</taxon>
        <taxon>Actinomycetota</taxon>
        <taxon>Actinomycetes</taxon>
        <taxon>Mycobacteriales</taxon>
        <taxon>Nocardiaceae</taxon>
        <taxon>Rhodococcus</taxon>
    </lineage>
</organism>